<organism evidence="2 3">
    <name type="scientific">Manduca sexta</name>
    <name type="common">Tobacco hawkmoth</name>
    <name type="synonym">Tobacco hornworm</name>
    <dbReference type="NCBI Taxonomy" id="7130"/>
    <lineage>
        <taxon>Eukaryota</taxon>
        <taxon>Metazoa</taxon>
        <taxon>Ecdysozoa</taxon>
        <taxon>Arthropoda</taxon>
        <taxon>Hexapoda</taxon>
        <taxon>Insecta</taxon>
        <taxon>Pterygota</taxon>
        <taxon>Neoptera</taxon>
        <taxon>Endopterygota</taxon>
        <taxon>Lepidoptera</taxon>
        <taxon>Glossata</taxon>
        <taxon>Ditrysia</taxon>
        <taxon>Bombycoidea</taxon>
        <taxon>Sphingidae</taxon>
        <taxon>Sphinginae</taxon>
        <taxon>Sphingini</taxon>
        <taxon>Manduca</taxon>
    </lineage>
</organism>
<dbReference type="AlphaFoldDB" id="A0A922CM68"/>
<evidence type="ECO:0000313" key="3">
    <source>
        <dbReference type="Proteomes" id="UP000791440"/>
    </source>
</evidence>
<reference evidence="2" key="2">
    <citation type="submission" date="2020-12" db="EMBL/GenBank/DDBJ databases">
        <authorList>
            <person name="Kanost M."/>
        </authorList>
    </citation>
    <scope>NUCLEOTIDE SEQUENCE</scope>
</reference>
<proteinExistence type="predicted"/>
<feature type="region of interest" description="Disordered" evidence="1">
    <location>
        <begin position="193"/>
        <end position="218"/>
    </location>
</feature>
<evidence type="ECO:0000313" key="2">
    <source>
        <dbReference type="EMBL" id="KAG6451039.1"/>
    </source>
</evidence>
<gene>
    <name evidence="2" type="ORF">O3G_MSEX006928</name>
</gene>
<dbReference type="EMBL" id="JH668399">
    <property type="protein sequence ID" value="KAG6451039.1"/>
    <property type="molecule type" value="Genomic_DNA"/>
</dbReference>
<evidence type="ECO:0000256" key="1">
    <source>
        <dbReference type="SAM" id="MobiDB-lite"/>
    </source>
</evidence>
<reference evidence="2" key="1">
    <citation type="journal article" date="2016" name="Insect Biochem. Mol. Biol.">
        <title>Multifaceted biological insights from a draft genome sequence of the tobacco hornworm moth, Manduca sexta.</title>
        <authorList>
            <person name="Kanost M.R."/>
            <person name="Arrese E.L."/>
            <person name="Cao X."/>
            <person name="Chen Y.R."/>
            <person name="Chellapilla S."/>
            <person name="Goldsmith M.R."/>
            <person name="Grosse-Wilde E."/>
            <person name="Heckel D.G."/>
            <person name="Herndon N."/>
            <person name="Jiang H."/>
            <person name="Papanicolaou A."/>
            <person name="Qu J."/>
            <person name="Soulages J.L."/>
            <person name="Vogel H."/>
            <person name="Walters J."/>
            <person name="Waterhouse R.M."/>
            <person name="Ahn S.J."/>
            <person name="Almeida F.C."/>
            <person name="An C."/>
            <person name="Aqrawi P."/>
            <person name="Bretschneider A."/>
            <person name="Bryant W.B."/>
            <person name="Bucks S."/>
            <person name="Chao H."/>
            <person name="Chevignon G."/>
            <person name="Christen J.M."/>
            <person name="Clarke D.F."/>
            <person name="Dittmer N.T."/>
            <person name="Ferguson L.C.F."/>
            <person name="Garavelou S."/>
            <person name="Gordon K.H.J."/>
            <person name="Gunaratna R.T."/>
            <person name="Han Y."/>
            <person name="Hauser F."/>
            <person name="He Y."/>
            <person name="Heidel-Fischer H."/>
            <person name="Hirsh A."/>
            <person name="Hu Y."/>
            <person name="Jiang H."/>
            <person name="Kalra D."/>
            <person name="Klinner C."/>
            <person name="Konig C."/>
            <person name="Kovar C."/>
            <person name="Kroll A.R."/>
            <person name="Kuwar S.S."/>
            <person name="Lee S.L."/>
            <person name="Lehman R."/>
            <person name="Li K."/>
            <person name="Li Z."/>
            <person name="Liang H."/>
            <person name="Lovelace S."/>
            <person name="Lu Z."/>
            <person name="Mansfield J.H."/>
            <person name="McCulloch K.J."/>
            <person name="Mathew T."/>
            <person name="Morton B."/>
            <person name="Muzny D.M."/>
            <person name="Neunemann D."/>
            <person name="Ongeri F."/>
            <person name="Pauchet Y."/>
            <person name="Pu L.L."/>
            <person name="Pyrousis I."/>
            <person name="Rao X.J."/>
            <person name="Redding A."/>
            <person name="Roesel C."/>
            <person name="Sanchez-Gracia A."/>
            <person name="Schaack S."/>
            <person name="Shukla A."/>
            <person name="Tetreau G."/>
            <person name="Wang Y."/>
            <person name="Xiong G.H."/>
            <person name="Traut W."/>
            <person name="Walsh T.K."/>
            <person name="Worley K.C."/>
            <person name="Wu D."/>
            <person name="Wu W."/>
            <person name="Wu Y.Q."/>
            <person name="Zhang X."/>
            <person name="Zou Z."/>
            <person name="Zucker H."/>
            <person name="Briscoe A.D."/>
            <person name="Burmester T."/>
            <person name="Clem R.J."/>
            <person name="Feyereisen R."/>
            <person name="Grimmelikhuijzen C.J.P."/>
            <person name="Hamodrakas S.J."/>
            <person name="Hansson B.S."/>
            <person name="Huguet E."/>
            <person name="Jermiin L.S."/>
            <person name="Lan Q."/>
            <person name="Lehman H.K."/>
            <person name="Lorenzen M."/>
            <person name="Merzendorfer H."/>
            <person name="Michalopoulos I."/>
            <person name="Morton D.B."/>
            <person name="Muthukrishnan S."/>
            <person name="Oakeshott J.G."/>
            <person name="Palmer W."/>
            <person name="Park Y."/>
            <person name="Passarelli A.L."/>
            <person name="Rozas J."/>
            <person name="Schwartz L.M."/>
            <person name="Smith W."/>
            <person name="Southgate A."/>
            <person name="Vilcinskas A."/>
            <person name="Vogt R."/>
            <person name="Wang P."/>
            <person name="Werren J."/>
            <person name="Yu X.Q."/>
            <person name="Zhou J.J."/>
            <person name="Brown S.J."/>
            <person name="Scherer S.E."/>
            <person name="Richards S."/>
            <person name="Blissard G.W."/>
        </authorList>
    </citation>
    <scope>NUCLEOTIDE SEQUENCE</scope>
</reference>
<accession>A0A922CM68</accession>
<sequence length="218" mass="24246">MFKVGFRTKLPGVKIVATIKFFQIEHMRIHNGHVCSVLRRLGTCPQIEGRQLKTQGNYVVRALFLHLRVTLGTGCWCYATRVTGLGNSEPGERHVDVARGWLRRQLAGQLEGHVGEQGVHVVGVSSRDVGSVHVVGSGGSSLAVGRGQHTRRWWCAAGRGREAALPSVCYGTVIRTVEVHRVCAQRARGSTWKKKARRKEETPWRRTWNQIPPGRNAS</sequence>
<protein>
    <submittedName>
        <fullName evidence="2">Uncharacterized protein</fullName>
    </submittedName>
</protein>
<keyword evidence="3" id="KW-1185">Reference proteome</keyword>
<comment type="caution">
    <text evidence="2">The sequence shown here is derived from an EMBL/GenBank/DDBJ whole genome shotgun (WGS) entry which is preliminary data.</text>
</comment>
<name>A0A922CM68_MANSE</name>
<dbReference type="Proteomes" id="UP000791440">
    <property type="component" value="Unassembled WGS sequence"/>
</dbReference>